<dbReference type="SUPFAM" id="SSF53474">
    <property type="entry name" value="alpha/beta-Hydrolases"/>
    <property type="match status" value="1"/>
</dbReference>
<evidence type="ECO:0000256" key="1">
    <source>
        <dbReference type="ARBA" id="ARBA00001585"/>
    </source>
</evidence>
<dbReference type="GO" id="GO:0005737">
    <property type="term" value="C:cytoplasm"/>
    <property type="evidence" value="ECO:0007669"/>
    <property type="project" value="UniProtKB-SubCell"/>
</dbReference>
<dbReference type="EC" id="3.4.11.5" evidence="4 11"/>
<dbReference type="PANTHER" id="PTHR43722:SF1">
    <property type="entry name" value="PROLINE IMINOPEPTIDASE"/>
    <property type="match status" value="1"/>
</dbReference>
<accession>A0A7W4W752</accession>
<dbReference type="Proteomes" id="UP000537130">
    <property type="component" value="Unassembled WGS sequence"/>
</dbReference>
<dbReference type="Gene3D" id="3.40.50.1820">
    <property type="entry name" value="alpha/beta hydrolase"/>
    <property type="match status" value="1"/>
</dbReference>
<dbReference type="Pfam" id="PF00561">
    <property type="entry name" value="Abhydrolase_1"/>
    <property type="match status" value="1"/>
</dbReference>
<dbReference type="InterPro" id="IPR002410">
    <property type="entry name" value="Peptidase_S33"/>
</dbReference>
<keyword evidence="8 11" id="KW-0645">Protease</keyword>
<dbReference type="EMBL" id="JACHWY010000003">
    <property type="protein sequence ID" value="MBB3048555.1"/>
    <property type="molecule type" value="Genomic_DNA"/>
</dbReference>
<dbReference type="GO" id="GO:0004177">
    <property type="term" value="F:aminopeptidase activity"/>
    <property type="evidence" value="ECO:0007669"/>
    <property type="project" value="UniProtKB-UniRule"/>
</dbReference>
<evidence type="ECO:0000256" key="9">
    <source>
        <dbReference type="ARBA" id="ARBA00022801"/>
    </source>
</evidence>
<comment type="caution">
    <text evidence="15">The sequence shown here is derived from an EMBL/GenBank/DDBJ whole genome shotgun (WGS) entry which is preliminary data.</text>
</comment>
<evidence type="ECO:0000313" key="15">
    <source>
        <dbReference type="EMBL" id="MBB3048555.1"/>
    </source>
</evidence>
<feature type="active site" description="Proton donor" evidence="12">
    <location>
        <position position="291"/>
    </location>
</feature>
<dbReference type="AlphaFoldDB" id="A0A7W4W752"/>
<evidence type="ECO:0000256" key="12">
    <source>
        <dbReference type="PIRSR" id="PIRSR006431-1"/>
    </source>
</evidence>
<organism evidence="15 16">
    <name type="scientific">Litorivivens lipolytica</name>
    <dbReference type="NCBI Taxonomy" id="1524264"/>
    <lineage>
        <taxon>Bacteria</taxon>
        <taxon>Pseudomonadati</taxon>
        <taxon>Pseudomonadota</taxon>
        <taxon>Gammaproteobacteria</taxon>
        <taxon>Litorivivens</taxon>
    </lineage>
</organism>
<keyword evidence="6 11" id="KW-0031">Aminopeptidase</keyword>
<dbReference type="InterPro" id="IPR000073">
    <property type="entry name" value="AB_hydrolase_1"/>
</dbReference>
<keyword evidence="16" id="KW-1185">Reference proteome</keyword>
<evidence type="ECO:0000256" key="7">
    <source>
        <dbReference type="ARBA" id="ARBA00022490"/>
    </source>
</evidence>
<evidence type="ECO:0000313" key="16">
    <source>
        <dbReference type="Proteomes" id="UP000537130"/>
    </source>
</evidence>
<comment type="similarity">
    <text evidence="3 11 13">Belongs to the peptidase S33 family.</text>
</comment>
<name>A0A7W4W752_9GAMM</name>
<dbReference type="InterPro" id="IPR005944">
    <property type="entry name" value="Pro_iminopeptidase"/>
</dbReference>
<dbReference type="PANTHER" id="PTHR43722">
    <property type="entry name" value="PROLINE IMINOPEPTIDASE"/>
    <property type="match status" value="1"/>
</dbReference>
<feature type="active site" description="Nucleophile" evidence="12">
    <location>
        <position position="110"/>
    </location>
</feature>
<evidence type="ECO:0000256" key="13">
    <source>
        <dbReference type="RuleBase" id="RU003421"/>
    </source>
</evidence>
<protein>
    <recommendedName>
        <fullName evidence="5 11">Proline iminopeptidase</fullName>
        <shortName evidence="11">PIP</shortName>
        <ecNumber evidence="4 11">3.4.11.5</ecNumber>
    </recommendedName>
    <alternativeName>
        <fullName evidence="10 11">Prolyl aminopeptidase</fullName>
    </alternativeName>
</protein>
<reference evidence="15 16" key="1">
    <citation type="submission" date="2020-08" db="EMBL/GenBank/DDBJ databases">
        <title>Genomic Encyclopedia of Type Strains, Phase III (KMG-III): the genomes of soil and plant-associated and newly described type strains.</title>
        <authorList>
            <person name="Whitman W."/>
        </authorList>
    </citation>
    <scope>NUCLEOTIDE SEQUENCE [LARGE SCALE GENOMIC DNA]</scope>
    <source>
        <strain evidence="15 16">CECT 8654</strain>
    </source>
</reference>
<evidence type="ECO:0000259" key="14">
    <source>
        <dbReference type="Pfam" id="PF00561"/>
    </source>
</evidence>
<feature type="active site" evidence="12">
    <location>
        <position position="263"/>
    </location>
</feature>
<evidence type="ECO:0000256" key="8">
    <source>
        <dbReference type="ARBA" id="ARBA00022670"/>
    </source>
</evidence>
<feature type="domain" description="AB hydrolase-1" evidence="14">
    <location>
        <begin position="36"/>
        <end position="295"/>
    </location>
</feature>
<evidence type="ECO:0000256" key="10">
    <source>
        <dbReference type="ARBA" id="ARBA00029605"/>
    </source>
</evidence>
<dbReference type="InterPro" id="IPR029058">
    <property type="entry name" value="AB_hydrolase_fold"/>
</dbReference>
<dbReference type="NCBIfam" id="TIGR01249">
    <property type="entry name" value="pro_imino_pep_1"/>
    <property type="match status" value="1"/>
</dbReference>
<evidence type="ECO:0000256" key="4">
    <source>
        <dbReference type="ARBA" id="ARBA00012568"/>
    </source>
</evidence>
<evidence type="ECO:0000256" key="5">
    <source>
        <dbReference type="ARBA" id="ARBA00021843"/>
    </source>
</evidence>
<dbReference type="PRINTS" id="PR00111">
    <property type="entry name" value="ABHYDROLASE"/>
</dbReference>
<keyword evidence="9 11" id="KW-0378">Hydrolase</keyword>
<dbReference type="PRINTS" id="PR00793">
    <property type="entry name" value="PROAMNOPTASE"/>
</dbReference>
<evidence type="ECO:0000256" key="6">
    <source>
        <dbReference type="ARBA" id="ARBA00022438"/>
    </source>
</evidence>
<dbReference type="GO" id="GO:0006508">
    <property type="term" value="P:proteolysis"/>
    <property type="evidence" value="ECO:0007669"/>
    <property type="project" value="UniProtKB-KW"/>
</dbReference>
<evidence type="ECO:0000256" key="3">
    <source>
        <dbReference type="ARBA" id="ARBA00010088"/>
    </source>
</evidence>
<comment type="subcellular location">
    <subcellularLocation>
        <location evidence="2 11">Cytoplasm</location>
    </subcellularLocation>
</comment>
<evidence type="ECO:0000256" key="2">
    <source>
        <dbReference type="ARBA" id="ARBA00004496"/>
    </source>
</evidence>
<keyword evidence="7 11" id="KW-0963">Cytoplasm</keyword>
<dbReference type="RefSeq" id="WP_183411336.1">
    <property type="nucleotide sequence ID" value="NZ_JACHWY010000003.1"/>
</dbReference>
<evidence type="ECO:0000256" key="11">
    <source>
        <dbReference type="PIRNR" id="PIRNR006431"/>
    </source>
</evidence>
<dbReference type="PIRSF" id="PIRSF006431">
    <property type="entry name" value="Pept_S33"/>
    <property type="match status" value="1"/>
</dbReference>
<sequence>MLPLFPDIKPYRSSRLAVDPPHTLHVEECGNPDGVPVLFLHGGPGSGCSSASRCFFDPKAYRIILFDQRGAGQSEPHACTDNNTLSDLIRDIDTLLDSLNVEQCMLFGGSWGATLALAYAQANPKRVRGLILRGVFLCRQRDLNWFYREGANRVFPDAWEALVKNAPDPSDIIGGYYRALQSSNEIQRMAAARAWAAWETHCSTLRVHKHDIRTDVEERNALAMARLETHYFMHKGFLSENQLLEQAGKLAGIPGIIVHGRYDMVCPLDNASALHAVWPDSELRIIREGGHSPFEPVMTDALVHATNDMLEWLTNKSA</sequence>
<proteinExistence type="inferred from homology"/>
<gene>
    <name evidence="15" type="ORF">FHR99_002829</name>
</gene>
<comment type="catalytic activity">
    <reaction evidence="1 11 13">
        <text>Release of N-terminal proline from a peptide.</text>
        <dbReference type="EC" id="3.4.11.5"/>
    </reaction>
</comment>